<feature type="domain" description="HTH marR-type" evidence="1">
    <location>
        <begin position="17"/>
        <end position="149"/>
    </location>
</feature>
<dbReference type="GO" id="GO:0006950">
    <property type="term" value="P:response to stress"/>
    <property type="evidence" value="ECO:0007669"/>
    <property type="project" value="TreeGrafter"/>
</dbReference>
<dbReference type="PANTHER" id="PTHR33164">
    <property type="entry name" value="TRANSCRIPTIONAL REGULATOR, MARR FAMILY"/>
    <property type="match status" value="1"/>
</dbReference>
<dbReference type="InterPro" id="IPR036388">
    <property type="entry name" value="WH-like_DNA-bd_sf"/>
</dbReference>
<comment type="caution">
    <text evidence="2">The sequence shown here is derived from an EMBL/GenBank/DDBJ whole genome shotgun (WGS) entry which is preliminary data.</text>
</comment>
<dbReference type="AlphaFoldDB" id="A0A5B2Z942"/>
<evidence type="ECO:0000259" key="1">
    <source>
        <dbReference type="PROSITE" id="PS50995"/>
    </source>
</evidence>
<dbReference type="InterPro" id="IPR039422">
    <property type="entry name" value="MarR/SlyA-like"/>
</dbReference>
<dbReference type="InterPro" id="IPR036390">
    <property type="entry name" value="WH_DNA-bd_sf"/>
</dbReference>
<dbReference type="RefSeq" id="WP_149861472.1">
    <property type="nucleotide sequence ID" value="NZ_VUOD01000015.1"/>
</dbReference>
<protein>
    <submittedName>
        <fullName evidence="2">MarR family transcriptional regulator</fullName>
    </submittedName>
</protein>
<dbReference type="PANTHER" id="PTHR33164:SF43">
    <property type="entry name" value="HTH-TYPE TRANSCRIPTIONAL REPRESSOR YETL"/>
    <property type="match status" value="1"/>
</dbReference>
<dbReference type="SMART" id="SM00347">
    <property type="entry name" value="HTH_MARR"/>
    <property type="match status" value="1"/>
</dbReference>
<dbReference type="GO" id="GO:0003700">
    <property type="term" value="F:DNA-binding transcription factor activity"/>
    <property type="evidence" value="ECO:0007669"/>
    <property type="project" value="InterPro"/>
</dbReference>
<reference evidence="2 3" key="2">
    <citation type="submission" date="2019-09" db="EMBL/GenBank/DDBJ databases">
        <authorList>
            <person name="Mazur A."/>
        </authorList>
    </citation>
    <scope>NUCLEOTIDE SEQUENCE [LARGE SCALE GENOMIC DNA]</scope>
    <source>
        <strain evidence="2 3">3729k</strain>
    </source>
</reference>
<dbReference type="SUPFAM" id="SSF46785">
    <property type="entry name" value="Winged helix' DNA-binding domain"/>
    <property type="match status" value="1"/>
</dbReference>
<organism evidence="2 3">
    <name type="scientific">Arenimonas fontis</name>
    <dbReference type="NCBI Taxonomy" id="2608255"/>
    <lineage>
        <taxon>Bacteria</taxon>
        <taxon>Pseudomonadati</taxon>
        <taxon>Pseudomonadota</taxon>
        <taxon>Gammaproteobacteria</taxon>
        <taxon>Lysobacterales</taxon>
        <taxon>Lysobacteraceae</taxon>
        <taxon>Arenimonas</taxon>
    </lineage>
</organism>
<dbReference type="PROSITE" id="PS50995">
    <property type="entry name" value="HTH_MARR_2"/>
    <property type="match status" value="1"/>
</dbReference>
<proteinExistence type="predicted"/>
<dbReference type="Proteomes" id="UP000322165">
    <property type="component" value="Unassembled WGS sequence"/>
</dbReference>
<accession>A0A5B2Z942</accession>
<reference evidence="2 3" key="1">
    <citation type="submission" date="2019-09" db="EMBL/GenBank/DDBJ databases">
        <title>Arenimonas chukotkensis sp. nov., a bacterium isolated from Chukotka hot spring, Arctic region, Russia.</title>
        <authorList>
            <person name="Zayulina K.S."/>
            <person name="Prokofeva M.I."/>
            <person name="Elcheninov A.G."/>
            <person name="Novikov A."/>
            <person name="Kochetkova T.V."/>
            <person name="Kublanov I.V."/>
        </authorList>
    </citation>
    <scope>NUCLEOTIDE SEQUENCE [LARGE SCALE GENOMIC DNA]</scope>
    <source>
        <strain evidence="2 3">3729k</strain>
    </source>
</reference>
<dbReference type="Gene3D" id="1.10.10.10">
    <property type="entry name" value="Winged helix-like DNA-binding domain superfamily/Winged helix DNA-binding domain"/>
    <property type="match status" value="1"/>
</dbReference>
<evidence type="ECO:0000313" key="2">
    <source>
        <dbReference type="EMBL" id="KAA2283684.1"/>
    </source>
</evidence>
<name>A0A5B2Z942_9GAMM</name>
<dbReference type="EMBL" id="VUOD01000015">
    <property type="protein sequence ID" value="KAA2283684.1"/>
    <property type="molecule type" value="Genomic_DNA"/>
</dbReference>
<dbReference type="Pfam" id="PF01047">
    <property type="entry name" value="MarR"/>
    <property type="match status" value="1"/>
</dbReference>
<dbReference type="InterPro" id="IPR000835">
    <property type="entry name" value="HTH_MarR-typ"/>
</dbReference>
<sequence length="177" mass="19385">MPHSARTAATDRLAQDAADLQAALARLLRVYQFRDRDRICCHDVSVTQCHALELLVERGAMRSQALSDALLLDKSTTTRVVDALVRKGYAERSPDLEDRRAVRLRATTAGRRLVQRINDDLVAQQRALLADLPAEVRRGTIETLDRLAGLAERRFLDAGGCGPGACAPSEGRRPGCA</sequence>
<gene>
    <name evidence="2" type="ORF">F0415_12045</name>
</gene>
<keyword evidence="3" id="KW-1185">Reference proteome</keyword>
<evidence type="ECO:0000313" key="3">
    <source>
        <dbReference type="Proteomes" id="UP000322165"/>
    </source>
</evidence>
<dbReference type="PRINTS" id="PR00598">
    <property type="entry name" value="HTHMARR"/>
</dbReference>